<dbReference type="CDD" id="cd12148">
    <property type="entry name" value="fungal_TF_MHR"/>
    <property type="match status" value="1"/>
</dbReference>
<keyword evidence="5" id="KW-0804">Transcription</keyword>
<keyword evidence="1" id="KW-0479">Metal-binding</keyword>
<keyword evidence="9" id="KW-1185">Reference proteome</keyword>
<feature type="compositionally biased region" description="Polar residues" evidence="7">
    <location>
        <begin position="71"/>
        <end position="85"/>
    </location>
</feature>
<dbReference type="GO" id="GO:0003700">
    <property type="term" value="F:DNA-binding transcription factor activity"/>
    <property type="evidence" value="ECO:0007669"/>
    <property type="project" value="TreeGrafter"/>
</dbReference>
<organism evidence="8 9">
    <name type="scientific">Cladophialophora chaetospira</name>
    <dbReference type="NCBI Taxonomy" id="386627"/>
    <lineage>
        <taxon>Eukaryota</taxon>
        <taxon>Fungi</taxon>
        <taxon>Dikarya</taxon>
        <taxon>Ascomycota</taxon>
        <taxon>Pezizomycotina</taxon>
        <taxon>Eurotiomycetes</taxon>
        <taxon>Chaetothyriomycetidae</taxon>
        <taxon>Chaetothyriales</taxon>
        <taxon>Herpotrichiellaceae</taxon>
        <taxon>Cladophialophora</taxon>
    </lineage>
</organism>
<protein>
    <recommendedName>
        <fullName evidence="10">Transcription factor domain-containing protein</fullName>
    </recommendedName>
</protein>
<keyword evidence="4" id="KW-0238">DNA-binding</keyword>
<dbReference type="GO" id="GO:0046872">
    <property type="term" value="F:metal ion binding"/>
    <property type="evidence" value="ECO:0007669"/>
    <property type="project" value="UniProtKB-KW"/>
</dbReference>
<evidence type="ECO:0000313" key="9">
    <source>
        <dbReference type="Proteomes" id="UP001172673"/>
    </source>
</evidence>
<evidence type="ECO:0000256" key="7">
    <source>
        <dbReference type="SAM" id="MobiDB-lite"/>
    </source>
</evidence>
<evidence type="ECO:0000256" key="4">
    <source>
        <dbReference type="ARBA" id="ARBA00023125"/>
    </source>
</evidence>
<gene>
    <name evidence="8" type="ORF">H2200_005210</name>
</gene>
<evidence type="ECO:0000256" key="2">
    <source>
        <dbReference type="ARBA" id="ARBA00022833"/>
    </source>
</evidence>
<keyword evidence="2" id="KW-0862">Zinc</keyword>
<reference evidence="8" key="1">
    <citation type="submission" date="2022-10" db="EMBL/GenBank/DDBJ databases">
        <title>Culturing micro-colonial fungi from biological soil crusts in the Mojave desert and describing Neophaeococcomyces mojavensis, and introducing the new genera and species Taxawa tesnikishii.</title>
        <authorList>
            <person name="Kurbessoian T."/>
            <person name="Stajich J.E."/>
        </authorList>
    </citation>
    <scope>NUCLEOTIDE SEQUENCE</scope>
    <source>
        <strain evidence="8">TK_41</strain>
    </source>
</reference>
<sequence length="593" mass="65239">MKAAKQQEDSARDGAFVPGKLASLVVDGGESAMAAFPAPNNQPPEPDQDEDVINDTGDPAGEGQLERQAEPSRSSRQNFISGSGTEQEREDRRHTTDGEDEEAEEGARTPKFRPIVDTVKGRFSNAHSSVLLPRRIGQAMDLSSHPRFHAYGWNLNIRLEPAAFVAPAVCRLLTFQDLSLYSRVFFEVVDPIYHFIDQKKFLNQCAQYWTAPERGGVEDIEAVVSGVVALGSFFSVNPSSVESSLVEHGKQVLDIGCAYAPGRVSLNQVAGWILRTLYLRLTTRPLLSWYSSCSTMHLAEATGLHVNLQDVDIVTRELLPAVPDCTSSRSDTFECAVFLNLLIAAEYGRTRVTLQDATEPNARSTSKLTRLSAIMVQIESTLNPEERLMALSSLQRLPQEPSIFALLRSDVTIHLFRKHLHPYQGKINPQEQKILLSIIKDGIAAAKDSLPPAKPWWNILSTPFQSLMVLLAVDTTESLSMVEDTLSTLGLIYNTFPSHLAGEVLQTSQTLVQGLQKRKILQAKMLGKPFGDALAAVDTPQYPNSSAGPDQIINQAEALFDDWLFGDLGWNRPASGEAFAQHGDSHVDAFNFA</sequence>
<proteinExistence type="predicted"/>
<name>A0AA38XBJ5_9EURO</name>
<dbReference type="GO" id="GO:0009410">
    <property type="term" value="P:response to xenobiotic stimulus"/>
    <property type="evidence" value="ECO:0007669"/>
    <property type="project" value="TreeGrafter"/>
</dbReference>
<evidence type="ECO:0000256" key="5">
    <source>
        <dbReference type="ARBA" id="ARBA00023163"/>
    </source>
</evidence>
<comment type="caution">
    <text evidence="8">The sequence shown here is derived from an EMBL/GenBank/DDBJ whole genome shotgun (WGS) entry which is preliminary data.</text>
</comment>
<dbReference type="Proteomes" id="UP001172673">
    <property type="component" value="Unassembled WGS sequence"/>
</dbReference>
<dbReference type="PANTHER" id="PTHR31779:SF4">
    <property type="entry name" value="2-NITROPROPANE DIOXYGENASE FAMILY, PUTATIVE (AFU_ORTHOLOGUE AFUA_2G17430)-RELATED"/>
    <property type="match status" value="1"/>
</dbReference>
<keyword evidence="3" id="KW-0805">Transcription regulation</keyword>
<evidence type="ECO:0000313" key="8">
    <source>
        <dbReference type="EMBL" id="KAJ9610433.1"/>
    </source>
</evidence>
<feature type="compositionally biased region" description="Basic and acidic residues" evidence="7">
    <location>
        <begin position="86"/>
        <end position="97"/>
    </location>
</feature>
<dbReference type="EMBL" id="JAPDRK010000007">
    <property type="protein sequence ID" value="KAJ9610433.1"/>
    <property type="molecule type" value="Genomic_DNA"/>
</dbReference>
<dbReference type="PANTHER" id="PTHR31779">
    <property type="entry name" value="2-NITROPROPANE DIOXYGENASE FAMILY, PUTATIVE (AFU_ORTHOLOGUE AFUA_2G17430)-RELATED"/>
    <property type="match status" value="1"/>
</dbReference>
<evidence type="ECO:0008006" key="10">
    <source>
        <dbReference type="Google" id="ProtNLM"/>
    </source>
</evidence>
<dbReference type="InterPro" id="IPR052478">
    <property type="entry name" value="Metabolite_Synth_Reg"/>
</dbReference>
<evidence type="ECO:0000256" key="6">
    <source>
        <dbReference type="ARBA" id="ARBA00023242"/>
    </source>
</evidence>
<dbReference type="GO" id="GO:0003677">
    <property type="term" value="F:DNA binding"/>
    <property type="evidence" value="ECO:0007669"/>
    <property type="project" value="UniProtKB-KW"/>
</dbReference>
<dbReference type="AlphaFoldDB" id="A0AA38XBJ5"/>
<evidence type="ECO:0000256" key="3">
    <source>
        <dbReference type="ARBA" id="ARBA00023015"/>
    </source>
</evidence>
<accession>A0AA38XBJ5</accession>
<evidence type="ECO:0000256" key="1">
    <source>
        <dbReference type="ARBA" id="ARBA00022723"/>
    </source>
</evidence>
<keyword evidence="6" id="KW-0539">Nucleus</keyword>
<feature type="region of interest" description="Disordered" evidence="7">
    <location>
        <begin position="32"/>
        <end position="112"/>
    </location>
</feature>